<dbReference type="InterPro" id="IPR032750">
    <property type="entry name" value="TnsD_C"/>
</dbReference>
<feature type="domain" description="Transposon Tn7 transposition protein TnsD C-terminal" evidence="2">
    <location>
        <begin position="206"/>
        <end position="322"/>
    </location>
</feature>
<dbReference type="Pfam" id="PF06527">
    <property type="entry name" value="TniQ"/>
    <property type="match status" value="1"/>
</dbReference>
<sequence length="611" mass="68948">MRFLDIITAPDETVFGIAARQHRLSGNRSSNDSLLELFGSDRVIPASLLPGHLGRLFDYLGMADRSPYSSIVDRHTVLPYWRLFVPVDRYGAVQSSMWLTAATGLKLSLGLISSRLGGASTLRYCDGCAEADLANLGVATWHRIHQLPGVLMCPNHVLALNECHHLSQHIHRHTLFLPDERLVPFNRPAHDLPEATKAQLVRLASLGTELLNSPSETALQALALRERYLVWLGNYGLLTSGKRVCIVALQRHVMDYWEPVSGTEPFATLFASIRDDHSWLTTLVRKQRAIHHPLKHLLLIGSLAPSVDAFLYERVSTSAPSGVWRQPAALNDSSVVADALRLMESEGYSARHTAHELSVGIHTILTIAHRHGVRVARRSKRVFAAQRDAIRLLLRKGTPLAETAHRLGISVSTASRVLAEDCDLQRVRRKVQRSLRRDESRHCMIAALENHPIPSPSELRRRIPACYMWLYRNDHAWLIERLLDLPPATRAPKSCVDWNMRDAHLAKAIRSTVQAIRVSEEAPVRITLRELGRRTGHVSWLEKHRAKLPICNILLEDVLESVPEFQARRLEWWNQQLTNEEGISPPPSRLRRLAGIPSRHRVYDVGNRVPH</sequence>
<evidence type="ECO:0000259" key="2">
    <source>
        <dbReference type="Pfam" id="PF15978"/>
    </source>
</evidence>
<accession>A0A2N4TVC0</accession>
<organism evidence="3 4">
    <name type="scientific">Ralstonia pickettii</name>
    <name type="common">Burkholderia pickettii</name>
    <dbReference type="NCBI Taxonomy" id="329"/>
    <lineage>
        <taxon>Bacteria</taxon>
        <taxon>Pseudomonadati</taxon>
        <taxon>Pseudomonadota</taxon>
        <taxon>Betaproteobacteria</taxon>
        <taxon>Burkholderiales</taxon>
        <taxon>Burkholderiaceae</taxon>
        <taxon>Ralstonia</taxon>
    </lineage>
</organism>
<comment type="caution">
    <text evidence="3">The sequence shown here is derived from an EMBL/GenBank/DDBJ whole genome shotgun (WGS) entry which is preliminary data.</text>
</comment>
<dbReference type="OrthoDB" id="470139at2"/>
<dbReference type="Pfam" id="PF15978">
    <property type="entry name" value="TnsD"/>
    <property type="match status" value="2"/>
</dbReference>
<dbReference type="Proteomes" id="UP000234456">
    <property type="component" value="Unassembled WGS sequence"/>
</dbReference>
<gene>
    <name evidence="3" type="ORF">C0Q88_02805</name>
</gene>
<dbReference type="AlphaFoldDB" id="A0A2N4TVC0"/>
<feature type="domain" description="TniQ" evidence="1">
    <location>
        <begin position="8"/>
        <end position="160"/>
    </location>
</feature>
<evidence type="ECO:0000313" key="3">
    <source>
        <dbReference type="EMBL" id="PLC43657.1"/>
    </source>
</evidence>
<name>A0A2N4TVC0_RALPI</name>
<protein>
    <submittedName>
        <fullName evidence="3">Uncharacterized protein</fullName>
    </submittedName>
</protein>
<evidence type="ECO:0000259" key="1">
    <source>
        <dbReference type="Pfam" id="PF06527"/>
    </source>
</evidence>
<dbReference type="EMBL" id="PKQE01000001">
    <property type="protein sequence ID" value="PLC43657.1"/>
    <property type="molecule type" value="Genomic_DNA"/>
</dbReference>
<reference evidence="3 4" key="1">
    <citation type="submission" date="2017-12" db="EMBL/GenBank/DDBJ databases">
        <title>Draft genome sequence of Ralstonia pickettii 52.</title>
        <authorList>
            <person name="Zheng B."/>
        </authorList>
    </citation>
    <scope>NUCLEOTIDE SEQUENCE [LARGE SCALE GENOMIC DNA]</scope>
    <source>
        <strain evidence="3 4">52</strain>
    </source>
</reference>
<proteinExistence type="predicted"/>
<dbReference type="RefSeq" id="WP_102064265.1">
    <property type="nucleotide sequence ID" value="NZ_PKQE01000001.1"/>
</dbReference>
<feature type="domain" description="Transposon Tn7 transposition protein TnsD C-terminal" evidence="2">
    <location>
        <begin position="389"/>
        <end position="552"/>
    </location>
</feature>
<dbReference type="InterPro" id="IPR009492">
    <property type="entry name" value="TniQ"/>
</dbReference>
<evidence type="ECO:0000313" key="4">
    <source>
        <dbReference type="Proteomes" id="UP000234456"/>
    </source>
</evidence>